<name>A0A2T3HLF1_9SPHI</name>
<dbReference type="AlphaFoldDB" id="A0A2T3HLF1"/>
<evidence type="ECO:0000313" key="1">
    <source>
        <dbReference type="EMBL" id="PST83246.1"/>
    </source>
</evidence>
<dbReference type="EMBL" id="PYLS01000005">
    <property type="protein sequence ID" value="PST83246.1"/>
    <property type="molecule type" value="Genomic_DNA"/>
</dbReference>
<protein>
    <recommendedName>
        <fullName evidence="3">DegT/DnrJ/EryC1/StrS aminotransferase family protein</fullName>
    </recommendedName>
</protein>
<sequence>MTKSFKHKFDIRSSAPGKMKSIGGYLELQLSNESEYYPALLRLNTGRNALEYILKTKAYTLIYLPYFTCEVIMEPVRKLGIQYQFYTINEQMEPVLDFELGPNDCLLYTNYFGLKQETTIALRKRFANLIVDNSQGFFSEPVAATDTFYSCRKFFGVPDGAYLQVSGPARLKLERDVSVDRFSHLIRSIDLGIENGYSDYLANNNVLSGNPIRKMSVLTQSILSGVAYKACKYRRNANFMYLHDFLVNHNDYVFDASSVNGPMVYPFSHPSTSLREKLLEKRIYTATYWPNVFSWTTKKMYEYYLASHLIPLPIDHRYTHLDMKRIINVLKNHL</sequence>
<dbReference type="Proteomes" id="UP000240912">
    <property type="component" value="Unassembled WGS sequence"/>
</dbReference>
<gene>
    <name evidence="1" type="ORF">C7T94_11680</name>
</gene>
<reference evidence="1 2" key="1">
    <citation type="submission" date="2018-03" db="EMBL/GenBank/DDBJ databases">
        <authorList>
            <person name="Keele B.F."/>
        </authorList>
    </citation>
    <scope>NUCLEOTIDE SEQUENCE [LARGE SCALE GENOMIC DNA]</scope>
    <source>
        <strain evidence="1 2">YL28-9</strain>
    </source>
</reference>
<evidence type="ECO:0000313" key="2">
    <source>
        <dbReference type="Proteomes" id="UP000240912"/>
    </source>
</evidence>
<dbReference type="OrthoDB" id="8955051at2"/>
<evidence type="ECO:0008006" key="3">
    <source>
        <dbReference type="Google" id="ProtNLM"/>
    </source>
</evidence>
<proteinExistence type="predicted"/>
<dbReference type="RefSeq" id="WP_107215506.1">
    <property type="nucleotide sequence ID" value="NZ_KZ686269.1"/>
</dbReference>
<organism evidence="1 2">
    <name type="scientific">Pedobacter yulinensis</name>
    <dbReference type="NCBI Taxonomy" id="2126353"/>
    <lineage>
        <taxon>Bacteria</taxon>
        <taxon>Pseudomonadati</taxon>
        <taxon>Bacteroidota</taxon>
        <taxon>Sphingobacteriia</taxon>
        <taxon>Sphingobacteriales</taxon>
        <taxon>Sphingobacteriaceae</taxon>
        <taxon>Pedobacter</taxon>
    </lineage>
</organism>
<keyword evidence="2" id="KW-1185">Reference proteome</keyword>
<comment type="caution">
    <text evidence="1">The sequence shown here is derived from an EMBL/GenBank/DDBJ whole genome shotgun (WGS) entry which is preliminary data.</text>
</comment>
<accession>A0A2T3HLF1</accession>